<evidence type="ECO:0000256" key="6">
    <source>
        <dbReference type="ARBA" id="ARBA00022801"/>
    </source>
</evidence>
<evidence type="ECO:0000256" key="1">
    <source>
        <dbReference type="ARBA" id="ARBA00001412"/>
    </source>
</evidence>
<evidence type="ECO:0000259" key="12">
    <source>
        <dbReference type="Pfam" id="PF02837"/>
    </source>
</evidence>
<dbReference type="InterPro" id="IPR014718">
    <property type="entry name" value="GH-type_carb-bd"/>
</dbReference>
<gene>
    <name evidence="13" type="ORF">AAK873_02575</name>
</gene>
<evidence type="ECO:0000259" key="11">
    <source>
        <dbReference type="Pfam" id="PF02836"/>
    </source>
</evidence>
<evidence type="ECO:0000259" key="10">
    <source>
        <dbReference type="Pfam" id="PF00703"/>
    </source>
</evidence>
<dbReference type="Proteomes" id="UP001565200">
    <property type="component" value="Unassembled WGS sequence"/>
</dbReference>
<dbReference type="InterPro" id="IPR006101">
    <property type="entry name" value="Glyco_hydro_2"/>
</dbReference>
<evidence type="ECO:0000256" key="3">
    <source>
        <dbReference type="ARBA" id="ARBA00007401"/>
    </source>
</evidence>
<dbReference type="EC" id="3.2.1.23" evidence="5"/>
<accession>A0ABV4CUK5</accession>
<evidence type="ECO:0000256" key="9">
    <source>
        <dbReference type="SAM" id="SignalP"/>
    </source>
</evidence>
<dbReference type="Gene3D" id="3.20.20.80">
    <property type="entry name" value="Glycosidases"/>
    <property type="match status" value="1"/>
</dbReference>
<protein>
    <recommendedName>
        <fullName evidence="5">beta-galactosidase</fullName>
        <ecNumber evidence="5">3.2.1.23</ecNumber>
    </recommendedName>
</protein>
<dbReference type="InterPro" id="IPR017853">
    <property type="entry name" value="GH"/>
</dbReference>
<dbReference type="SUPFAM" id="SSF51445">
    <property type="entry name" value="(Trans)glycosidases"/>
    <property type="match status" value="1"/>
</dbReference>
<keyword evidence="6 13" id="KW-0378">Hydrolase</keyword>
<evidence type="ECO:0000256" key="5">
    <source>
        <dbReference type="ARBA" id="ARBA00012756"/>
    </source>
</evidence>
<keyword evidence="8" id="KW-0326">Glycosidase</keyword>
<sequence>MNIKFILPVLLFVAALGLSSSAEAACVTERCYLSGMDKDSEVMWDFMCTSGRNSGRWTRIKVPSCWETQGFGNYYYGWEEPFGSDETGYYRHRFKADGSWRGSHVDIVFEGVMTDTEVRLNGRLVGPVHEGGFYRFRYDISDRLKYEAENVLEVKVTKCPADSSIYRAERQTDFWLFGGIYRPVYLEIKPDIHFVDMAVDARADGTLRVRPCLSGAGSGAEVSVYVETLDGNRVSASVTGRGEEVISTVVEGVVPWSHERPQLYRVVAELHDKGGLRHRITDKIGFRTVEYRAGDGFYLNGRRIIFKGVNRHCFWPESGRTLSRDISLGDARLIKEMNMNAVRMSHYPPDKEFLEICDSIGLLVIDELCGWQKKYDTAPARRLVREVVERDRNHPSIVMWANGNEGGWNTGVDDDYRIYDLQERFVMHPWERFRGTDTKHYPDYNYVVNSTIYDRDIYFPTEFMHGIFDGGAAASLSDFWDVMMKHRAPAGGFLWALLDEGLVRADRNDSIDCRFDLAPDGILGPYRQKEGSFYAVRQIWSPVRVTTRTLPEGADVTVAVENDYMFTDLSECGFTYELADVSRQPGGSYTATVALRGQVAAPQCAPGERRMLPLGLPAGWDSHDMLRLTVTSPQGAEVYTYSWPIGTGNRLQKRLLGSFTAQRPEITEDDTHVCVFHAGNRYTFDRSTGRLDSVVTPRGHFSLTGVPKIATSGNDCSGLNCYRDGDSYCVEPRYDDGRWMRWVFAPGEPVRLDYSFSVHGEADFIGLGLDYPEDKIIDMEWVGEGPYRVWKNRMEGTAFGCHRKTYNNTVTGESWLYPEFKGYHADCRAVTVNTTEGSVTFIPSRPGLFFQMLRPQAPRHDGNGYTTAGFPDTSFGFMHAIAPVGTKFQHPSQLGPSGQKNMQLNYVPYSGSLWMILQND</sequence>
<comment type="caution">
    <text evidence="13">The sequence shown here is derived from an EMBL/GenBank/DDBJ whole genome shotgun (WGS) entry which is preliminary data.</text>
</comment>
<dbReference type="SUPFAM" id="SSF74650">
    <property type="entry name" value="Galactose mutarotase-like"/>
    <property type="match status" value="1"/>
</dbReference>
<dbReference type="Pfam" id="PF02836">
    <property type="entry name" value="Glyco_hydro_2_C"/>
    <property type="match status" value="1"/>
</dbReference>
<evidence type="ECO:0000256" key="8">
    <source>
        <dbReference type="ARBA" id="ARBA00023295"/>
    </source>
</evidence>
<dbReference type="InterPro" id="IPR006102">
    <property type="entry name" value="Ig-like_GH2"/>
</dbReference>
<comment type="similarity">
    <text evidence="3">Belongs to the glycosyl hydrolase 2 family.</text>
</comment>
<dbReference type="Pfam" id="PF02837">
    <property type="entry name" value="Glyco_hydro_2_N"/>
    <property type="match status" value="1"/>
</dbReference>
<dbReference type="GO" id="GO:0016787">
    <property type="term" value="F:hydrolase activity"/>
    <property type="evidence" value="ECO:0007669"/>
    <property type="project" value="UniProtKB-KW"/>
</dbReference>
<evidence type="ECO:0000313" key="13">
    <source>
        <dbReference type="EMBL" id="MEY8244501.1"/>
    </source>
</evidence>
<feature type="signal peptide" evidence="9">
    <location>
        <begin position="1"/>
        <end position="24"/>
    </location>
</feature>
<dbReference type="InterPro" id="IPR050347">
    <property type="entry name" value="Bact_Beta-galactosidase"/>
</dbReference>
<dbReference type="Pfam" id="PF00703">
    <property type="entry name" value="Glyco_hydro_2"/>
    <property type="match status" value="1"/>
</dbReference>
<keyword evidence="14" id="KW-1185">Reference proteome</keyword>
<evidence type="ECO:0000256" key="7">
    <source>
        <dbReference type="ARBA" id="ARBA00022837"/>
    </source>
</evidence>
<dbReference type="InterPro" id="IPR006104">
    <property type="entry name" value="Glyco_hydro_2_N"/>
</dbReference>
<dbReference type="SUPFAM" id="SSF49303">
    <property type="entry name" value="beta-Galactosidase/glucuronidase domain"/>
    <property type="match status" value="1"/>
</dbReference>
<dbReference type="EMBL" id="JBCLPP010000005">
    <property type="protein sequence ID" value="MEY8244501.1"/>
    <property type="molecule type" value="Genomic_DNA"/>
</dbReference>
<feature type="domain" description="Glycoside hydrolase family 2 catalytic" evidence="11">
    <location>
        <begin position="296"/>
        <end position="410"/>
    </location>
</feature>
<evidence type="ECO:0000256" key="2">
    <source>
        <dbReference type="ARBA" id="ARBA00001913"/>
    </source>
</evidence>
<feature type="domain" description="Glycosyl hydrolases family 2 sugar binding" evidence="12">
    <location>
        <begin position="59"/>
        <end position="190"/>
    </location>
</feature>
<dbReference type="PRINTS" id="PR00132">
    <property type="entry name" value="GLHYDRLASE2"/>
</dbReference>
<dbReference type="InterPro" id="IPR008979">
    <property type="entry name" value="Galactose-bd-like_sf"/>
</dbReference>
<dbReference type="InterPro" id="IPR006103">
    <property type="entry name" value="Glyco_hydro_2_cat"/>
</dbReference>
<keyword evidence="9" id="KW-0732">Signal</keyword>
<dbReference type="Gene3D" id="2.60.40.10">
    <property type="entry name" value="Immunoglobulins"/>
    <property type="match status" value="1"/>
</dbReference>
<reference evidence="13 14" key="1">
    <citation type="submission" date="2024-03" db="EMBL/GenBank/DDBJ databases">
        <title>Mouse gut bacterial collection (mGBC) of GemPharmatech.</title>
        <authorList>
            <person name="He Y."/>
            <person name="Dong L."/>
            <person name="Wu D."/>
            <person name="Gao X."/>
            <person name="Lin Z."/>
        </authorList>
    </citation>
    <scope>NUCLEOTIDE SEQUENCE [LARGE SCALE GENOMIC DNA]</scope>
    <source>
        <strain evidence="13 14">54-13</strain>
    </source>
</reference>
<name>A0ABV4CUK5_9BACT</name>
<dbReference type="SUPFAM" id="SSF49785">
    <property type="entry name" value="Galactose-binding domain-like"/>
    <property type="match status" value="1"/>
</dbReference>
<dbReference type="PANTHER" id="PTHR46323:SF2">
    <property type="entry name" value="BETA-GALACTOSIDASE"/>
    <property type="match status" value="1"/>
</dbReference>
<comment type="subunit">
    <text evidence="4">Monomer.</text>
</comment>
<dbReference type="Gene3D" id="2.60.120.260">
    <property type="entry name" value="Galactose-binding domain-like"/>
    <property type="match status" value="1"/>
</dbReference>
<feature type="chain" id="PRO_5046554643" description="beta-galactosidase" evidence="9">
    <location>
        <begin position="25"/>
        <end position="920"/>
    </location>
</feature>
<dbReference type="InterPro" id="IPR036156">
    <property type="entry name" value="Beta-gal/glucu_dom_sf"/>
</dbReference>
<comment type="catalytic activity">
    <reaction evidence="1">
        <text>Hydrolysis of terminal non-reducing beta-D-galactose residues in beta-D-galactosides.</text>
        <dbReference type="EC" id="3.2.1.23"/>
    </reaction>
</comment>
<dbReference type="PANTHER" id="PTHR46323">
    <property type="entry name" value="BETA-GALACTOSIDASE"/>
    <property type="match status" value="1"/>
</dbReference>
<comment type="cofactor">
    <cofactor evidence="2">
        <name>Ca(2+)</name>
        <dbReference type="ChEBI" id="CHEBI:29108"/>
    </cofactor>
</comment>
<evidence type="ECO:0000256" key="4">
    <source>
        <dbReference type="ARBA" id="ARBA00011245"/>
    </source>
</evidence>
<dbReference type="RefSeq" id="WP_121698369.1">
    <property type="nucleotide sequence ID" value="NZ_JBCLPP010000005.1"/>
</dbReference>
<feature type="domain" description="Glycoside hydrolase family 2 immunoglobulin-like beta-sandwich" evidence="10">
    <location>
        <begin position="203"/>
        <end position="287"/>
    </location>
</feature>
<dbReference type="InterPro" id="IPR013783">
    <property type="entry name" value="Ig-like_fold"/>
</dbReference>
<dbReference type="InterPro" id="IPR011013">
    <property type="entry name" value="Gal_mutarotase_sf_dom"/>
</dbReference>
<dbReference type="Gene3D" id="2.70.98.10">
    <property type="match status" value="1"/>
</dbReference>
<evidence type="ECO:0000313" key="14">
    <source>
        <dbReference type="Proteomes" id="UP001565200"/>
    </source>
</evidence>
<keyword evidence="7" id="KW-0106">Calcium</keyword>
<organism evidence="13 14">
    <name type="scientific">Heminiphilus faecis</name>
    <dbReference type="NCBI Taxonomy" id="2601703"/>
    <lineage>
        <taxon>Bacteria</taxon>
        <taxon>Pseudomonadati</taxon>
        <taxon>Bacteroidota</taxon>
        <taxon>Bacteroidia</taxon>
        <taxon>Bacteroidales</taxon>
        <taxon>Muribaculaceae</taxon>
        <taxon>Heminiphilus</taxon>
    </lineage>
</organism>
<proteinExistence type="inferred from homology"/>